<dbReference type="EC" id="3.-.-.-" evidence="5"/>
<evidence type="ECO:0000256" key="2">
    <source>
        <dbReference type="PIRSR" id="PIRSR601310-3"/>
    </source>
</evidence>
<dbReference type="PROSITE" id="PS00892">
    <property type="entry name" value="HIT_1"/>
    <property type="match status" value="1"/>
</dbReference>
<dbReference type="Pfam" id="PF01230">
    <property type="entry name" value="HIT"/>
    <property type="match status" value="1"/>
</dbReference>
<dbReference type="InterPro" id="IPR011146">
    <property type="entry name" value="HIT-like"/>
</dbReference>
<name>A0A5C6ANN4_9BACT</name>
<evidence type="ECO:0000256" key="3">
    <source>
        <dbReference type="PROSITE-ProRule" id="PRU00464"/>
    </source>
</evidence>
<protein>
    <submittedName>
        <fullName evidence="5">HIT-like protein</fullName>
        <ecNumber evidence="5">3.-.-.-</ecNumber>
    </submittedName>
</protein>
<dbReference type="SUPFAM" id="SSF54197">
    <property type="entry name" value="HIT-like"/>
    <property type="match status" value="1"/>
</dbReference>
<reference evidence="5 6" key="1">
    <citation type="submission" date="2019-02" db="EMBL/GenBank/DDBJ databases">
        <title>Deep-cultivation of Planctomycetes and their phenomic and genomic characterization uncovers novel biology.</title>
        <authorList>
            <person name="Wiegand S."/>
            <person name="Jogler M."/>
            <person name="Boedeker C."/>
            <person name="Pinto D."/>
            <person name="Vollmers J."/>
            <person name="Rivas-Marin E."/>
            <person name="Kohn T."/>
            <person name="Peeters S.H."/>
            <person name="Heuer A."/>
            <person name="Rast P."/>
            <person name="Oberbeckmann S."/>
            <person name="Bunk B."/>
            <person name="Jeske O."/>
            <person name="Meyerdierks A."/>
            <person name="Storesund J.E."/>
            <person name="Kallscheuer N."/>
            <person name="Luecker S."/>
            <person name="Lage O.M."/>
            <person name="Pohl T."/>
            <person name="Merkel B.J."/>
            <person name="Hornburger P."/>
            <person name="Mueller R.-W."/>
            <person name="Bruemmer F."/>
            <person name="Labrenz M."/>
            <person name="Spormann A.M."/>
            <person name="Op Den Camp H."/>
            <person name="Overmann J."/>
            <person name="Amann R."/>
            <person name="Jetten M.S.M."/>
            <person name="Mascher T."/>
            <person name="Medema M.H."/>
            <person name="Devos D.P."/>
            <person name="Kaster A.-K."/>
            <person name="Ovreas L."/>
            <person name="Rohde M."/>
            <person name="Galperin M.Y."/>
            <person name="Jogler C."/>
        </authorList>
    </citation>
    <scope>NUCLEOTIDE SEQUENCE [LARGE SCALE GENOMIC DNA]</scope>
    <source>
        <strain evidence="5 6">Pla100</strain>
    </source>
</reference>
<comment type="caution">
    <text evidence="5">The sequence shown here is derived from an EMBL/GenBank/DDBJ whole genome shotgun (WGS) entry which is preliminary data.</text>
</comment>
<dbReference type="InterPro" id="IPR036265">
    <property type="entry name" value="HIT-like_sf"/>
</dbReference>
<dbReference type="OrthoDB" id="9784774at2"/>
<dbReference type="AlphaFoldDB" id="A0A5C6ANN4"/>
<accession>A0A5C6ANN4</accession>
<sequence length="113" mass="12227">MASIFTKIIAREVPADIVYEDDDCLAFRDISPKAPVHILVIPKREIVSLADLTDDDEAVMGRCVVAASKIAVSEGIAESGYRLIVNCGSDGGQEVPHIHFHLLGGRKMTWPPG</sequence>
<dbReference type="Gene3D" id="3.30.428.10">
    <property type="entry name" value="HIT-like"/>
    <property type="match status" value="1"/>
</dbReference>
<dbReference type="InterPro" id="IPR019808">
    <property type="entry name" value="Histidine_triad_CS"/>
</dbReference>
<dbReference type="PANTHER" id="PTHR23089">
    <property type="entry name" value="HISTIDINE TRIAD HIT PROTEIN"/>
    <property type="match status" value="1"/>
</dbReference>
<dbReference type="EMBL" id="SJPM01000002">
    <property type="protein sequence ID" value="TWU01575.1"/>
    <property type="molecule type" value="Genomic_DNA"/>
</dbReference>
<gene>
    <name evidence="5" type="ORF">Pla100_13100</name>
</gene>
<feature type="short sequence motif" description="Histidine triad motif" evidence="2 3">
    <location>
        <begin position="97"/>
        <end position="101"/>
    </location>
</feature>
<dbReference type="PROSITE" id="PS51084">
    <property type="entry name" value="HIT_2"/>
    <property type="match status" value="1"/>
</dbReference>
<evidence type="ECO:0000256" key="1">
    <source>
        <dbReference type="PIRSR" id="PIRSR601310-1"/>
    </source>
</evidence>
<feature type="domain" description="HIT" evidence="4">
    <location>
        <begin position="4"/>
        <end position="113"/>
    </location>
</feature>
<keyword evidence="5" id="KW-0378">Hydrolase</keyword>
<dbReference type="RefSeq" id="WP_146576850.1">
    <property type="nucleotide sequence ID" value="NZ_SJPM01000002.1"/>
</dbReference>
<dbReference type="PRINTS" id="PR00332">
    <property type="entry name" value="HISTRIAD"/>
</dbReference>
<evidence type="ECO:0000313" key="6">
    <source>
        <dbReference type="Proteomes" id="UP000316213"/>
    </source>
</evidence>
<evidence type="ECO:0000259" key="4">
    <source>
        <dbReference type="PROSITE" id="PS51084"/>
    </source>
</evidence>
<evidence type="ECO:0000313" key="5">
    <source>
        <dbReference type="EMBL" id="TWU01575.1"/>
    </source>
</evidence>
<dbReference type="GO" id="GO:0016787">
    <property type="term" value="F:hydrolase activity"/>
    <property type="evidence" value="ECO:0007669"/>
    <property type="project" value="UniProtKB-KW"/>
</dbReference>
<proteinExistence type="predicted"/>
<feature type="active site" description="Tele-AMP-histidine intermediate" evidence="1">
    <location>
        <position position="99"/>
    </location>
</feature>
<keyword evidence="6" id="KW-1185">Reference proteome</keyword>
<dbReference type="InterPro" id="IPR001310">
    <property type="entry name" value="Histidine_triad_HIT"/>
</dbReference>
<organism evidence="5 6">
    <name type="scientific">Neorhodopirellula pilleata</name>
    <dbReference type="NCBI Taxonomy" id="2714738"/>
    <lineage>
        <taxon>Bacteria</taxon>
        <taxon>Pseudomonadati</taxon>
        <taxon>Planctomycetota</taxon>
        <taxon>Planctomycetia</taxon>
        <taxon>Pirellulales</taxon>
        <taxon>Pirellulaceae</taxon>
        <taxon>Neorhodopirellula</taxon>
    </lineage>
</organism>
<dbReference type="Proteomes" id="UP000316213">
    <property type="component" value="Unassembled WGS sequence"/>
</dbReference>
<dbReference type="CDD" id="cd01276">
    <property type="entry name" value="PKCI_related"/>
    <property type="match status" value="1"/>
</dbReference>